<evidence type="ECO:0000256" key="4">
    <source>
        <dbReference type="SAM" id="MobiDB-lite"/>
    </source>
</evidence>
<evidence type="ECO:0000256" key="1">
    <source>
        <dbReference type="ARBA" id="ARBA00004196"/>
    </source>
</evidence>
<feature type="domain" description="Lipoyl-binding" evidence="5">
    <location>
        <begin position="69"/>
        <end position="124"/>
    </location>
</feature>
<feature type="compositionally biased region" description="Polar residues" evidence="4">
    <location>
        <begin position="278"/>
        <end position="288"/>
    </location>
</feature>
<feature type="region of interest" description="Disordered" evidence="4">
    <location>
        <begin position="278"/>
        <end position="319"/>
    </location>
</feature>
<feature type="compositionally biased region" description="Gly residues" evidence="4">
    <location>
        <begin position="309"/>
        <end position="319"/>
    </location>
</feature>
<evidence type="ECO:0000259" key="6">
    <source>
        <dbReference type="Pfam" id="PF25990"/>
    </source>
</evidence>
<name>A0ABU5CQD8_9BACI</name>
<evidence type="ECO:0000256" key="3">
    <source>
        <dbReference type="ARBA" id="ARBA00023054"/>
    </source>
</evidence>
<dbReference type="InterPro" id="IPR000089">
    <property type="entry name" value="Biotin_lipoyl"/>
</dbReference>
<dbReference type="Gene3D" id="2.40.50.100">
    <property type="match status" value="1"/>
</dbReference>
<dbReference type="SUPFAM" id="SSF51230">
    <property type="entry name" value="Single hybrid motif"/>
    <property type="match status" value="1"/>
</dbReference>
<gene>
    <name evidence="7" type="ORF">RWD45_02470</name>
</gene>
<feature type="domain" description="YknX-like beta-barrel" evidence="6">
    <location>
        <begin position="135"/>
        <end position="204"/>
    </location>
</feature>
<dbReference type="Pfam" id="PF25990">
    <property type="entry name" value="Beta-barrel_YknX"/>
    <property type="match status" value="1"/>
</dbReference>
<dbReference type="EMBL" id="JAWDIQ010000001">
    <property type="protein sequence ID" value="MDY0407680.1"/>
    <property type="molecule type" value="Genomic_DNA"/>
</dbReference>
<proteinExistence type="inferred from homology"/>
<comment type="caution">
    <text evidence="7">The sequence shown here is derived from an EMBL/GenBank/DDBJ whole genome shotgun (WGS) entry which is preliminary data.</text>
</comment>
<evidence type="ECO:0000256" key="2">
    <source>
        <dbReference type="ARBA" id="ARBA00009477"/>
    </source>
</evidence>
<dbReference type="InterPro" id="IPR011053">
    <property type="entry name" value="Single_hybrid_motif"/>
</dbReference>
<dbReference type="PANTHER" id="PTHR32347:SF14">
    <property type="entry name" value="EFFLUX SYSTEM COMPONENT YKNX-RELATED"/>
    <property type="match status" value="1"/>
</dbReference>
<organism evidence="7 8">
    <name type="scientific">Paracerasibacillus soli</name>
    <dbReference type="NCBI Taxonomy" id="480284"/>
    <lineage>
        <taxon>Bacteria</taxon>
        <taxon>Bacillati</taxon>
        <taxon>Bacillota</taxon>
        <taxon>Bacilli</taxon>
        <taxon>Bacillales</taxon>
        <taxon>Bacillaceae</taxon>
        <taxon>Paracerasibacillus</taxon>
    </lineage>
</organism>
<comment type="subcellular location">
    <subcellularLocation>
        <location evidence="1">Cell envelope</location>
    </subcellularLocation>
</comment>
<dbReference type="Proteomes" id="UP001275315">
    <property type="component" value="Unassembled WGS sequence"/>
</dbReference>
<dbReference type="InterPro" id="IPR050465">
    <property type="entry name" value="UPF0194_transport"/>
</dbReference>
<accession>A0ABU5CQD8</accession>
<sequence>MDWLIVSVLVIGGFGFQWYSSTKNSKEDIHQTRTATAQKGKLEVKVSGSGTVEAVTSKDIKAVEDNDEIDEVLVSVGDNVSKGDELITFTDGSDPITASVAGTITDVSVDEGDRVQNGTVLVHLKNYSNLQTVIQVDELDVMKVKKGQQVSLQASAFPDDTFSGKVTKVAKEGNSENGTTTFDVTISIQKPKELKVGMTMEASIVTESKADALYVPSDAIYSNGDKKYVHLISDKNSENDTNTNFEEVAVQVGLVTDEYVEITDGVSEGNMVELPQLSTESTSTNKQENMMKDMNGMPGGGMPPSNGQGRAGGRGGMNE</sequence>
<keyword evidence="8" id="KW-1185">Reference proteome</keyword>
<dbReference type="PANTHER" id="PTHR32347">
    <property type="entry name" value="EFFLUX SYSTEM COMPONENT YKNX-RELATED"/>
    <property type="match status" value="1"/>
</dbReference>
<dbReference type="InterPro" id="IPR058636">
    <property type="entry name" value="Beta-barrel_YknX"/>
</dbReference>
<reference evidence="7 8" key="1">
    <citation type="submission" date="2023-10" db="EMBL/GenBank/DDBJ databases">
        <title>Virgibacillus soli CC-YMP-6 genome.</title>
        <authorList>
            <person name="Miliotis G."/>
            <person name="Sengupta P."/>
            <person name="Hameed A."/>
            <person name="Chuvochina M."/>
            <person name="Mcdonagh F."/>
            <person name="Simpson A.C."/>
            <person name="Singh N.K."/>
            <person name="Rekha P.D."/>
            <person name="Raman K."/>
            <person name="Hugenholtz P."/>
            <person name="Venkateswaran K."/>
        </authorList>
    </citation>
    <scope>NUCLEOTIDE SEQUENCE [LARGE SCALE GENOMIC DNA]</scope>
    <source>
        <strain evidence="7 8">CC-YMP-6</strain>
    </source>
</reference>
<evidence type="ECO:0000259" key="5">
    <source>
        <dbReference type="Pfam" id="PF00364"/>
    </source>
</evidence>
<evidence type="ECO:0000313" key="7">
    <source>
        <dbReference type="EMBL" id="MDY0407680.1"/>
    </source>
</evidence>
<dbReference type="NCBIfam" id="TIGR01730">
    <property type="entry name" value="RND_mfp"/>
    <property type="match status" value="1"/>
</dbReference>
<dbReference type="Gene3D" id="2.40.420.20">
    <property type="match status" value="1"/>
</dbReference>
<dbReference type="InterPro" id="IPR006143">
    <property type="entry name" value="RND_pump_MFP"/>
</dbReference>
<comment type="similarity">
    <text evidence="2">Belongs to the membrane fusion protein (MFP) (TC 8.A.1) family.</text>
</comment>
<dbReference type="Gene3D" id="2.40.30.170">
    <property type="match status" value="1"/>
</dbReference>
<dbReference type="Pfam" id="PF00364">
    <property type="entry name" value="Biotin_lipoyl"/>
    <property type="match status" value="1"/>
</dbReference>
<protein>
    <submittedName>
        <fullName evidence="7">Efflux RND transporter periplasmic adaptor subunit</fullName>
    </submittedName>
</protein>
<dbReference type="RefSeq" id="WP_320378475.1">
    <property type="nucleotide sequence ID" value="NZ_JAWDIQ010000001.1"/>
</dbReference>
<keyword evidence="3" id="KW-0175">Coiled coil</keyword>
<evidence type="ECO:0000313" key="8">
    <source>
        <dbReference type="Proteomes" id="UP001275315"/>
    </source>
</evidence>